<organism evidence="1 2">
    <name type="scientific">Mycolicibacterium hodleri</name>
    <dbReference type="NCBI Taxonomy" id="49897"/>
    <lineage>
        <taxon>Bacteria</taxon>
        <taxon>Bacillati</taxon>
        <taxon>Actinomycetota</taxon>
        <taxon>Actinomycetes</taxon>
        <taxon>Mycobacteriales</taxon>
        <taxon>Mycobacteriaceae</taxon>
        <taxon>Mycolicibacterium</taxon>
    </lineage>
</organism>
<dbReference type="EMBL" id="RCZG01000008">
    <property type="protein sequence ID" value="TPG32574.1"/>
    <property type="molecule type" value="Genomic_DNA"/>
</dbReference>
<gene>
    <name evidence="1" type="ORF">EAH80_19615</name>
</gene>
<dbReference type="InterPro" id="IPR037175">
    <property type="entry name" value="KFase_sf"/>
</dbReference>
<reference evidence="1 2" key="1">
    <citation type="journal article" date="2019" name="Environ. Microbiol.">
        <title>Species interactions and distinct microbial communities in high Arctic permafrost affected cryosols are associated with the CH4 and CO2 gas fluxes.</title>
        <authorList>
            <person name="Altshuler I."/>
            <person name="Hamel J."/>
            <person name="Turney S."/>
            <person name="Magnuson E."/>
            <person name="Levesque R."/>
            <person name="Greer C."/>
            <person name="Whyte L.G."/>
        </authorList>
    </citation>
    <scope>NUCLEOTIDE SEQUENCE [LARGE SCALE GENOMIC DNA]</scope>
    <source>
        <strain evidence="1 2">S5.20</strain>
    </source>
</reference>
<dbReference type="Gene3D" id="3.50.30.50">
    <property type="entry name" value="Putative cyclase"/>
    <property type="match status" value="1"/>
</dbReference>
<proteinExistence type="predicted"/>
<sequence length="314" mass="33543">MPADFDFRAVGRQLTNWGRWGDDDRIGTLNHITPDAVVSASQLIKQGKIFDLSIPLGANGPAAAAGGRSNPIHLMSITPGDTHILNSFVSPTDVIVADDWITMPLQCATQWDGLAHVGYDGSFYNNVPSQSVSTFSGSTVLAIGDIIAKGPTGRGVLLDITALHDGKPLEVGYEITAAELEAAEDRQDVRVGVGDILLIRTGWIQQFTIHKSAATFNSGEPGIGMSCLEWLHEREVAAVASDNWGIEVVPVGTMLLICHCVLIRDMGMTMGETFDLDALAADCEADGVWDFFFTSPPLKVENAVGSPITPLAIK</sequence>
<name>A0A502E5F1_9MYCO</name>
<dbReference type="PANTHER" id="PTHR34861">
    <property type="match status" value="1"/>
</dbReference>
<dbReference type="Proteomes" id="UP000320095">
    <property type="component" value="Unassembled WGS sequence"/>
</dbReference>
<evidence type="ECO:0000313" key="2">
    <source>
        <dbReference type="Proteomes" id="UP000320095"/>
    </source>
</evidence>
<dbReference type="RefSeq" id="WP_140694432.1">
    <property type="nucleotide sequence ID" value="NZ_RCZG01000008.1"/>
</dbReference>
<dbReference type="PANTHER" id="PTHR34861:SF10">
    <property type="entry name" value="CYCLASE"/>
    <property type="match status" value="1"/>
</dbReference>
<dbReference type="GO" id="GO:0019441">
    <property type="term" value="P:L-tryptophan catabolic process to kynurenine"/>
    <property type="evidence" value="ECO:0007669"/>
    <property type="project" value="InterPro"/>
</dbReference>
<comment type="caution">
    <text evidence="1">The sequence shown here is derived from an EMBL/GenBank/DDBJ whole genome shotgun (WGS) entry which is preliminary data.</text>
</comment>
<accession>A0A502E5F1</accession>
<keyword evidence="2" id="KW-1185">Reference proteome</keyword>
<dbReference type="Pfam" id="PF04199">
    <property type="entry name" value="Cyclase"/>
    <property type="match status" value="1"/>
</dbReference>
<dbReference type="InterPro" id="IPR007325">
    <property type="entry name" value="KFase/CYL"/>
</dbReference>
<dbReference type="SUPFAM" id="SSF102198">
    <property type="entry name" value="Putative cyclase"/>
    <property type="match status" value="1"/>
</dbReference>
<evidence type="ECO:0000313" key="1">
    <source>
        <dbReference type="EMBL" id="TPG32574.1"/>
    </source>
</evidence>
<dbReference type="GO" id="GO:0004061">
    <property type="term" value="F:arylformamidase activity"/>
    <property type="evidence" value="ECO:0007669"/>
    <property type="project" value="InterPro"/>
</dbReference>
<dbReference type="AlphaFoldDB" id="A0A502E5F1"/>
<dbReference type="OrthoDB" id="7067800at2"/>
<protein>
    <submittedName>
        <fullName evidence="1">Cyclase family protein</fullName>
    </submittedName>
</protein>